<feature type="signal peptide" evidence="1">
    <location>
        <begin position="1"/>
        <end position="19"/>
    </location>
</feature>
<dbReference type="PANTHER" id="PTHR36195:SF4">
    <property type="entry name" value="DOMAIN PROTEIN, PUTATIVE (AFU_ORTHOLOGUE AFUA_5G01990)-RELATED"/>
    <property type="match status" value="1"/>
</dbReference>
<dbReference type="InterPro" id="IPR037176">
    <property type="entry name" value="Osmotin/thaumatin-like_sf"/>
</dbReference>
<evidence type="ECO:0000313" key="2">
    <source>
        <dbReference type="EMBL" id="KAF7572291.1"/>
    </source>
</evidence>
<dbReference type="AlphaFoldDB" id="A0A2W1F512"/>
<accession>A0A2W1F512</accession>
<reference evidence="2" key="1">
    <citation type="journal article" date="2018" name="BMC Genomics">
        <title>Comparative genomics of the wheat fungal pathogen Pyrenophora tritici-repentis reveals chromosomal variations and genome plasticity.</title>
        <authorList>
            <person name="Moolhuijzen P."/>
            <person name="See P.T."/>
            <person name="Hane J.K."/>
            <person name="Shi G."/>
            <person name="Liu Z."/>
            <person name="Oliver R.P."/>
            <person name="Moffat C.S."/>
        </authorList>
    </citation>
    <scope>NUCLEOTIDE SEQUENCE [LARGE SCALE GENOMIC DNA]</scope>
    <source>
        <strain evidence="2">M4</strain>
    </source>
</reference>
<proteinExistence type="predicted"/>
<dbReference type="EMBL" id="NRDI02000004">
    <property type="protein sequence ID" value="KAI1516847.1"/>
    <property type="molecule type" value="Genomic_DNA"/>
</dbReference>
<reference evidence="3" key="2">
    <citation type="submission" date="2021-05" db="EMBL/GenBank/DDBJ databases">
        <authorList>
            <person name="Moolhuijzen P.M."/>
            <person name="Moffat C.S."/>
        </authorList>
    </citation>
    <scope>NUCLEOTIDE SEQUENCE</scope>
    <source>
        <strain evidence="3">86-124</strain>
    </source>
</reference>
<name>A0A2W1F512_9PLEO</name>
<dbReference type="InterPro" id="IPR006771">
    <property type="entry name" value="CetA-like"/>
</dbReference>
<dbReference type="OMA" id="QFEYSIA"/>
<dbReference type="Proteomes" id="UP000249757">
    <property type="component" value="Unassembled WGS sequence"/>
</dbReference>
<dbReference type="PANTHER" id="PTHR36195">
    <property type="entry name" value="DOMAIN PROTEIN, PUTATIVE (AFU_ORTHOLOGUE AFUA_5G01990)-RELATED-RELATED"/>
    <property type="match status" value="1"/>
</dbReference>
<dbReference type="EMBL" id="NQIK02000004">
    <property type="protein sequence ID" value="KAF7572291.1"/>
    <property type="molecule type" value="Genomic_DNA"/>
</dbReference>
<sequence length="195" mass="20729">MLSKLSLSLVALQASLALAGNAIISNRCDYDVWVWSVSPNAWGTPVHVPARSQHSEPLTNTGTSLKISKSSELLAGHHTQFEYSIAGKQIWYDISFVDCAKGNSASNCPGHDDGLAMEASNSACGAIDCQAGTYCPTQAYYVPQPLLTLGINEPVFNCPASVGTNVDMYMKICSGQETLKRSVAGRVEMPLAGEA</sequence>
<evidence type="ECO:0000313" key="3">
    <source>
        <dbReference type="EMBL" id="KAI1516847.1"/>
    </source>
</evidence>
<dbReference type="Proteomes" id="UP000245464">
    <property type="component" value="Chromosome 4"/>
</dbReference>
<comment type="caution">
    <text evidence="3">The sequence shown here is derived from an EMBL/GenBank/DDBJ whole genome shotgun (WGS) entry which is preliminary data.</text>
</comment>
<protein>
    <submittedName>
        <fullName evidence="3">Uncharacterized protein</fullName>
    </submittedName>
</protein>
<feature type="chain" id="PRO_5042701043" evidence="1">
    <location>
        <begin position="20"/>
        <end position="195"/>
    </location>
</feature>
<evidence type="ECO:0000256" key="1">
    <source>
        <dbReference type="SAM" id="SignalP"/>
    </source>
</evidence>
<reference evidence="3" key="3">
    <citation type="journal article" date="2022" name="bioRxiv">
        <title>A global pangenome for the wheat fungal pathogen Pyrenophora tritici-repentis and prediction of effector protein structural homology.</title>
        <authorList>
            <person name="Moolhuijzen P."/>
            <person name="See P.T."/>
            <person name="Shi G."/>
            <person name="Powell H.R."/>
            <person name="Cockram J."/>
            <person name="Jorgensen L.N."/>
            <person name="Benslimane H."/>
            <person name="Strelkov S.E."/>
            <person name="Turner J."/>
            <person name="Liu Z."/>
            <person name="Moffat C.S."/>
        </authorList>
    </citation>
    <scope>NUCLEOTIDE SEQUENCE</scope>
    <source>
        <strain evidence="3">86-124</strain>
    </source>
</reference>
<evidence type="ECO:0000313" key="4">
    <source>
        <dbReference type="Proteomes" id="UP000249757"/>
    </source>
</evidence>
<dbReference type="OrthoDB" id="5144514at2759"/>
<gene>
    <name evidence="3" type="ORF">Ptr86124_003784</name>
    <name evidence="2" type="ORF">PtrM4_097910</name>
</gene>
<dbReference type="SUPFAM" id="SSF49870">
    <property type="entry name" value="Osmotin, thaumatin-like protein"/>
    <property type="match status" value="1"/>
</dbReference>
<reference evidence="4" key="4">
    <citation type="journal article" date="2022" name="Microb. Genom.">
        <title>A global pangenome for the wheat fungal pathogen Pyrenophora tritici-repentis and prediction of effector protein structural homology.</title>
        <authorList>
            <person name="Moolhuijzen P.M."/>
            <person name="See P.T."/>
            <person name="Shi G."/>
            <person name="Powell H.R."/>
            <person name="Cockram J."/>
            <person name="Jorgensen L.N."/>
            <person name="Benslimane H."/>
            <person name="Strelkov S.E."/>
            <person name="Turner J."/>
            <person name="Liu Z."/>
            <person name="Moffat C.S."/>
        </authorList>
    </citation>
    <scope>NUCLEOTIDE SEQUENCE [LARGE SCALE GENOMIC DNA]</scope>
</reference>
<keyword evidence="1" id="KW-0732">Signal</keyword>
<dbReference type="Pfam" id="PF04681">
    <property type="entry name" value="Bys1"/>
    <property type="match status" value="1"/>
</dbReference>
<organism evidence="3 4">
    <name type="scientific">Pyrenophora tritici-repentis</name>
    <dbReference type="NCBI Taxonomy" id="45151"/>
    <lineage>
        <taxon>Eukaryota</taxon>
        <taxon>Fungi</taxon>
        <taxon>Dikarya</taxon>
        <taxon>Ascomycota</taxon>
        <taxon>Pezizomycotina</taxon>
        <taxon>Dothideomycetes</taxon>
        <taxon>Pleosporomycetidae</taxon>
        <taxon>Pleosporales</taxon>
        <taxon>Pleosporineae</taxon>
        <taxon>Pleosporaceae</taxon>
        <taxon>Pyrenophora</taxon>
    </lineage>
</organism>
<keyword evidence="4" id="KW-1185">Reference proteome</keyword>